<evidence type="ECO:0000256" key="5">
    <source>
        <dbReference type="ARBA" id="ARBA00022519"/>
    </source>
</evidence>
<evidence type="ECO:0000256" key="6">
    <source>
        <dbReference type="ARBA" id="ARBA00022692"/>
    </source>
</evidence>
<keyword evidence="10" id="KW-0735">Signal-anchor</keyword>
<evidence type="ECO:0000256" key="2">
    <source>
        <dbReference type="ARBA" id="ARBA00006555"/>
    </source>
</evidence>
<dbReference type="Proteomes" id="UP000077857">
    <property type="component" value="Unassembled WGS sequence"/>
</dbReference>
<keyword evidence="5 10" id="KW-0997">Cell inner membrane</keyword>
<keyword evidence="7 10" id="KW-0653">Protein transport</keyword>
<evidence type="ECO:0000259" key="12">
    <source>
        <dbReference type="PROSITE" id="PS52015"/>
    </source>
</evidence>
<dbReference type="NCBIfam" id="TIGR01352">
    <property type="entry name" value="tonB_Cterm"/>
    <property type="match status" value="1"/>
</dbReference>
<name>A0A177NH11_9GAMM</name>
<feature type="domain" description="TonB C-terminal" evidence="12">
    <location>
        <begin position="166"/>
        <end position="262"/>
    </location>
</feature>
<evidence type="ECO:0000256" key="4">
    <source>
        <dbReference type="ARBA" id="ARBA00022475"/>
    </source>
</evidence>
<keyword evidence="8 10" id="KW-1133">Transmembrane helix</keyword>
<dbReference type="GO" id="GO:0030288">
    <property type="term" value="C:outer membrane-bounded periplasmic space"/>
    <property type="evidence" value="ECO:0007669"/>
    <property type="project" value="InterPro"/>
</dbReference>
<dbReference type="SUPFAM" id="SSF74653">
    <property type="entry name" value="TolA/TonB C-terminal domain"/>
    <property type="match status" value="1"/>
</dbReference>
<feature type="region of interest" description="Disordered" evidence="11">
    <location>
        <begin position="92"/>
        <end position="118"/>
    </location>
</feature>
<reference evidence="13 14" key="1">
    <citation type="submission" date="2016-03" db="EMBL/GenBank/DDBJ databases">
        <authorList>
            <person name="Ploux O."/>
        </authorList>
    </citation>
    <scope>NUCLEOTIDE SEQUENCE [LARGE SCALE GENOMIC DNA]</scope>
    <source>
        <strain evidence="13 14">R-45378</strain>
    </source>
</reference>
<dbReference type="GO" id="GO:0055085">
    <property type="term" value="P:transmembrane transport"/>
    <property type="evidence" value="ECO:0007669"/>
    <property type="project" value="InterPro"/>
</dbReference>
<gene>
    <name evidence="13" type="ORF">A1507_11150</name>
</gene>
<dbReference type="Gene3D" id="3.30.1150.10">
    <property type="match status" value="1"/>
</dbReference>
<dbReference type="InterPro" id="IPR051045">
    <property type="entry name" value="TonB-dependent_transducer"/>
</dbReference>
<comment type="caution">
    <text evidence="13">The sequence shown here is derived from an EMBL/GenBank/DDBJ whole genome shotgun (WGS) entry which is preliminary data.</text>
</comment>
<evidence type="ECO:0000256" key="1">
    <source>
        <dbReference type="ARBA" id="ARBA00004383"/>
    </source>
</evidence>
<comment type="subcellular location">
    <subcellularLocation>
        <location evidence="1 10">Cell inner membrane</location>
        <topology evidence="1 10">Single-pass membrane protein</topology>
        <orientation evidence="1 10">Periplasmic side</orientation>
    </subcellularLocation>
</comment>
<evidence type="ECO:0000256" key="10">
    <source>
        <dbReference type="RuleBase" id="RU362123"/>
    </source>
</evidence>
<feature type="region of interest" description="Disordered" evidence="11">
    <location>
        <begin position="135"/>
        <end position="159"/>
    </location>
</feature>
<evidence type="ECO:0000256" key="8">
    <source>
        <dbReference type="ARBA" id="ARBA00022989"/>
    </source>
</evidence>
<protein>
    <recommendedName>
        <fullName evidence="10">Protein TonB</fullName>
    </recommendedName>
</protein>
<evidence type="ECO:0000313" key="13">
    <source>
        <dbReference type="EMBL" id="OAI17161.1"/>
    </source>
</evidence>
<dbReference type="PANTHER" id="PTHR33446:SF2">
    <property type="entry name" value="PROTEIN TONB"/>
    <property type="match status" value="1"/>
</dbReference>
<dbReference type="GO" id="GO:0031992">
    <property type="term" value="F:energy transducer activity"/>
    <property type="evidence" value="ECO:0007669"/>
    <property type="project" value="InterPro"/>
</dbReference>
<keyword evidence="6 10" id="KW-0812">Transmembrane</keyword>
<evidence type="ECO:0000256" key="11">
    <source>
        <dbReference type="SAM" id="MobiDB-lite"/>
    </source>
</evidence>
<feature type="compositionally biased region" description="Basic residues" evidence="11">
    <location>
        <begin position="106"/>
        <end position="117"/>
    </location>
</feature>
<proteinExistence type="inferred from homology"/>
<evidence type="ECO:0000313" key="14">
    <source>
        <dbReference type="Proteomes" id="UP000077857"/>
    </source>
</evidence>
<evidence type="ECO:0000256" key="9">
    <source>
        <dbReference type="ARBA" id="ARBA00023136"/>
    </source>
</evidence>
<accession>A0A177NH11</accession>
<organism evidence="13 14">
    <name type="scientific">Methylomonas koyamae</name>
    <dbReference type="NCBI Taxonomy" id="702114"/>
    <lineage>
        <taxon>Bacteria</taxon>
        <taxon>Pseudomonadati</taxon>
        <taxon>Pseudomonadota</taxon>
        <taxon>Gammaproteobacteria</taxon>
        <taxon>Methylococcales</taxon>
        <taxon>Methylococcaceae</taxon>
        <taxon>Methylomonas</taxon>
    </lineage>
</organism>
<evidence type="ECO:0000256" key="3">
    <source>
        <dbReference type="ARBA" id="ARBA00022448"/>
    </source>
</evidence>
<dbReference type="Pfam" id="PF03544">
    <property type="entry name" value="TonB_C"/>
    <property type="match status" value="1"/>
</dbReference>
<feature type="transmembrane region" description="Helical" evidence="10">
    <location>
        <begin position="45"/>
        <end position="63"/>
    </location>
</feature>
<comment type="similarity">
    <text evidence="2 10">Belongs to the TonB family.</text>
</comment>
<dbReference type="InterPro" id="IPR037682">
    <property type="entry name" value="TonB_C"/>
</dbReference>
<dbReference type="AlphaFoldDB" id="A0A177NH11"/>
<dbReference type="GO" id="GO:0015891">
    <property type="term" value="P:siderophore transport"/>
    <property type="evidence" value="ECO:0007669"/>
    <property type="project" value="InterPro"/>
</dbReference>
<keyword evidence="3 10" id="KW-0813">Transport</keyword>
<evidence type="ECO:0000256" key="7">
    <source>
        <dbReference type="ARBA" id="ARBA00022927"/>
    </source>
</evidence>
<sequence length="262" mass="27980">MLTPRADQNGFVIARNPPAPFAAKGLRSESAPAAGAYRKERSSNLSVLAAILSAVAAMHFFGVRCLFCPSIAQAVAQPIAMQVSTIKIRAAQTTPARPAPPQAAKPAKKKPQPKPKLKTIVPQAPASDFSAFDQVLDPAPKSENPISRPELAPDATAGGERPAFTEAYLSAAYQHNPKPEYPSIARSRGWQGKVLLRVLVDAEGRAEAVALEQSCGHDMLDESALEAVKQWRFVPAKRDDVAVASSVLVPIIFSLQDDPPFS</sequence>
<keyword evidence="4 10" id="KW-1003">Cell membrane</keyword>
<dbReference type="GO" id="GO:0015031">
    <property type="term" value="P:protein transport"/>
    <property type="evidence" value="ECO:0007669"/>
    <property type="project" value="UniProtKB-UniRule"/>
</dbReference>
<dbReference type="PANTHER" id="PTHR33446">
    <property type="entry name" value="PROTEIN TONB-RELATED"/>
    <property type="match status" value="1"/>
</dbReference>
<comment type="function">
    <text evidence="10">Interacts with outer membrane receptor proteins that carry out high-affinity binding and energy dependent uptake into the periplasmic space of specific substrates. It could act to transduce energy from the cytoplasmic membrane to specific energy-requiring processes in the outer membrane, resulting in the release into the periplasm of ligands bound by these outer membrane proteins.</text>
</comment>
<dbReference type="EMBL" id="LUUJ01000069">
    <property type="protein sequence ID" value="OAI17161.1"/>
    <property type="molecule type" value="Genomic_DNA"/>
</dbReference>
<dbReference type="PROSITE" id="PS52015">
    <property type="entry name" value="TONB_CTD"/>
    <property type="match status" value="1"/>
</dbReference>
<dbReference type="PRINTS" id="PR01374">
    <property type="entry name" value="TONBPROTEIN"/>
</dbReference>
<dbReference type="GO" id="GO:0098797">
    <property type="term" value="C:plasma membrane protein complex"/>
    <property type="evidence" value="ECO:0007669"/>
    <property type="project" value="TreeGrafter"/>
</dbReference>
<keyword evidence="9 10" id="KW-0472">Membrane</keyword>
<dbReference type="InterPro" id="IPR006260">
    <property type="entry name" value="TonB/TolA_C"/>
</dbReference>
<dbReference type="InterPro" id="IPR003538">
    <property type="entry name" value="TonB"/>
</dbReference>